<dbReference type="EMBL" id="JACTAG010000001">
    <property type="protein sequence ID" value="MBD3662748.1"/>
    <property type="molecule type" value="Genomic_DNA"/>
</dbReference>
<dbReference type="CDD" id="cd01646">
    <property type="entry name" value="RT_Bac_retron_I"/>
    <property type="match status" value="1"/>
</dbReference>
<dbReference type="InterPro" id="IPR000477">
    <property type="entry name" value="RT_dom"/>
</dbReference>
<dbReference type="PROSITE" id="PS50878">
    <property type="entry name" value="RT_POL"/>
    <property type="match status" value="1"/>
</dbReference>
<proteinExistence type="predicted"/>
<evidence type="ECO:0000313" key="3">
    <source>
        <dbReference type="Proteomes" id="UP000635142"/>
    </source>
</evidence>
<keyword evidence="2" id="KW-0808">Transferase</keyword>
<protein>
    <submittedName>
        <fullName evidence="2">RNA-directed DNA polymerase</fullName>
    </submittedName>
</protein>
<keyword evidence="2" id="KW-0695">RNA-directed DNA polymerase</keyword>
<comment type="caution">
    <text evidence="2">The sequence shown here is derived from an EMBL/GenBank/DDBJ whole genome shotgun (WGS) entry which is preliminary data.</text>
</comment>
<sequence>MLKSASYFDITLPPYFNFGPILNAAFEIAKHTGLKEIRNWKPQDCSGVNYTFLSNKDGKFSWRPFELINPLIYAKSVHLLTEPNAWKLTQNRLKSFSGGIVECCSLPVVATGVMSDIAEQILMWWHKIEQRSLELSFEYSHVAVTDVTNCYPSIYTHSISWAFHDRPFIKSGNNRNKDNLIGNRLDRLIQISREGQTNGIPQASILSHVLAELIMGYCDKGINERLKDSNISILRYRDDYRIFGMSDADCNEALKVVSEELLIFGMRLGAAKTSESSNLVSAAVKREKVDALGLQVAQKTLQKELLVIHNFALENPNTGALKVLLKTHILEIERQIKKDRYEFENKKVLVAILLDLAAISPNVLPAIARAVSLILDKMQPEERNELFRLVLKKAERIPNSGYFEIWLQRMALPNGIAFQPTDALCNSVLADSANLWNFDWIEDEKVKATLSNFSVVDRSQVDEVTPVIKEEEIDDFWKDNPS</sequence>
<accession>A0A927D0D9</accession>
<name>A0A927D0D9_9RHOB</name>
<dbReference type="Pfam" id="PF00078">
    <property type="entry name" value="RVT_1"/>
    <property type="match status" value="1"/>
</dbReference>
<evidence type="ECO:0000313" key="2">
    <source>
        <dbReference type="EMBL" id="MBD3662748.1"/>
    </source>
</evidence>
<evidence type="ECO:0000259" key="1">
    <source>
        <dbReference type="PROSITE" id="PS50878"/>
    </source>
</evidence>
<dbReference type="GO" id="GO:0003964">
    <property type="term" value="F:RNA-directed DNA polymerase activity"/>
    <property type="evidence" value="ECO:0007669"/>
    <property type="project" value="UniProtKB-KW"/>
</dbReference>
<dbReference type="Proteomes" id="UP000635142">
    <property type="component" value="Unassembled WGS sequence"/>
</dbReference>
<reference evidence="2" key="1">
    <citation type="submission" date="2020-08" db="EMBL/GenBank/DDBJ databases">
        <title>Sulfitobacter aestuariivivens sp. nov., isolated from a tidal flat.</title>
        <authorList>
            <person name="Park S."/>
            <person name="Yoon J.-H."/>
        </authorList>
    </citation>
    <scope>NUCLEOTIDE SEQUENCE</scope>
    <source>
        <strain evidence="2">TSTF-M16</strain>
    </source>
</reference>
<feature type="domain" description="Reverse transcriptase" evidence="1">
    <location>
        <begin position="1"/>
        <end position="296"/>
    </location>
</feature>
<organism evidence="2 3">
    <name type="scientific">Sulfitobacter aestuariivivens</name>
    <dbReference type="NCBI Taxonomy" id="2766981"/>
    <lineage>
        <taxon>Bacteria</taxon>
        <taxon>Pseudomonadati</taxon>
        <taxon>Pseudomonadota</taxon>
        <taxon>Alphaproteobacteria</taxon>
        <taxon>Rhodobacterales</taxon>
        <taxon>Roseobacteraceae</taxon>
        <taxon>Sulfitobacter</taxon>
    </lineage>
</organism>
<gene>
    <name evidence="2" type="ORF">H9Q16_02325</name>
</gene>
<keyword evidence="2" id="KW-0548">Nucleotidyltransferase</keyword>
<keyword evidence="3" id="KW-1185">Reference proteome</keyword>
<dbReference type="AlphaFoldDB" id="A0A927D0D9"/>